<dbReference type="OrthoDB" id="9794226at2"/>
<evidence type="ECO:0000313" key="5">
    <source>
        <dbReference type="EMBL" id="TWT61909.1"/>
    </source>
</evidence>
<dbReference type="Pfam" id="PF01266">
    <property type="entry name" value="DAO"/>
    <property type="match status" value="1"/>
</dbReference>
<dbReference type="GO" id="GO:0005737">
    <property type="term" value="C:cytoplasm"/>
    <property type="evidence" value="ECO:0007669"/>
    <property type="project" value="TreeGrafter"/>
</dbReference>
<dbReference type="UniPathway" id="UPA00060"/>
<dbReference type="GO" id="GO:0009229">
    <property type="term" value="P:thiamine diphosphate biosynthetic process"/>
    <property type="evidence" value="ECO:0007669"/>
    <property type="project" value="UniProtKB-UniPathway"/>
</dbReference>
<dbReference type="GO" id="GO:0050622">
    <property type="term" value="F:glycine dehydrogenase (cyanide-forming) activity"/>
    <property type="evidence" value="ECO:0007669"/>
    <property type="project" value="UniProtKB-EC"/>
</dbReference>
<organism evidence="5 6">
    <name type="scientific">Rubinisphaera italica</name>
    <dbReference type="NCBI Taxonomy" id="2527969"/>
    <lineage>
        <taxon>Bacteria</taxon>
        <taxon>Pseudomonadati</taxon>
        <taxon>Planctomycetota</taxon>
        <taxon>Planctomycetia</taxon>
        <taxon>Planctomycetales</taxon>
        <taxon>Planctomycetaceae</taxon>
        <taxon>Rubinisphaera</taxon>
    </lineage>
</organism>
<accession>A0A5C5XGT2</accession>
<dbReference type="Gene3D" id="3.30.9.10">
    <property type="entry name" value="D-Amino Acid Oxidase, subunit A, domain 2"/>
    <property type="match status" value="1"/>
</dbReference>
<feature type="domain" description="FAD dependent oxidoreductase" evidence="4">
    <location>
        <begin position="5"/>
        <end position="348"/>
    </location>
</feature>
<dbReference type="SUPFAM" id="SSF51905">
    <property type="entry name" value="FAD/NAD(P)-binding domain"/>
    <property type="match status" value="1"/>
</dbReference>
<dbReference type="PANTHER" id="PTHR13847:SF289">
    <property type="entry name" value="GLYCINE OXIDASE"/>
    <property type="match status" value="1"/>
</dbReference>
<dbReference type="SUPFAM" id="SSF54373">
    <property type="entry name" value="FAD-linked reductases, C-terminal domain"/>
    <property type="match status" value="1"/>
</dbReference>
<evidence type="ECO:0000313" key="6">
    <source>
        <dbReference type="Proteomes" id="UP000316095"/>
    </source>
</evidence>
<name>A0A5C5XGT2_9PLAN</name>
<evidence type="ECO:0000259" key="4">
    <source>
        <dbReference type="Pfam" id="PF01266"/>
    </source>
</evidence>
<dbReference type="PANTHER" id="PTHR13847">
    <property type="entry name" value="SARCOSINE DEHYDROGENASE-RELATED"/>
    <property type="match status" value="1"/>
</dbReference>
<evidence type="ECO:0000256" key="2">
    <source>
        <dbReference type="ARBA" id="ARBA00022977"/>
    </source>
</evidence>
<keyword evidence="3 5" id="KW-0560">Oxidoreductase</keyword>
<reference evidence="5 6" key="1">
    <citation type="submission" date="2019-02" db="EMBL/GenBank/DDBJ databases">
        <title>Deep-cultivation of Planctomycetes and their phenomic and genomic characterization uncovers novel biology.</title>
        <authorList>
            <person name="Wiegand S."/>
            <person name="Jogler M."/>
            <person name="Boedeker C."/>
            <person name="Pinto D."/>
            <person name="Vollmers J."/>
            <person name="Rivas-Marin E."/>
            <person name="Kohn T."/>
            <person name="Peeters S.H."/>
            <person name="Heuer A."/>
            <person name="Rast P."/>
            <person name="Oberbeckmann S."/>
            <person name="Bunk B."/>
            <person name="Jeske O."/>
            <person name="Meyerdierks A."/>
            <person name="Storesund J.E."/>
            <person name="Kallscheuer N."/>
            <person name="Luecker S."/>
            <person name="Lage O.M."/>
            <person name="Pohl T."/>
            <person name="Merkel B.J."/>
            <person name="Hornburger P."/>
            <person name="Mueller R.-W."/>
            <person name="Bruemmer F."/>
            <person name="Labrenz M."/>
            <person name="Spormann A.M."/>
            <person name="Op Den Camp H."/>
            <person name="Overmann J."/>
            <person name="Amann R."/>
            <person name="Jetten M.S.M."/>
            <person name="Mascher T."/>
            <person name="Medema M.H."/>
            <person name="Devos D.P."/>
            <person name="Kaster A.-K."/>
            <person name="Ovreas L."/>
            <person name="Rohde M."/>
            <person name="Galperin M.Y."/>
            <person name="Jogler C."/>
        </authorList>
    </citation>
    <scope>NUCLEOTIDE SEQUENCE [LARGE SCALE GENOMIC DNA]</scope>
    <source>
        <strain evidence="5 6">Pan54</strain>
    </source>
</reference>
<dbReference type="Gene3D" id="3.50.50.60">
    <property type="entry name" value="FAD/NAD(P)-binding domain"/>
    <property type="match status" value="1"/>
</dbReference>
<proteinExistence type="predicted"/>
<evidence type="ECO:0000256" key="3">
    <source>
        <dbReference type="ARBA" id="ARBA00023002"/>
    </source>
</evidence>
<dbReference type="EMBL" id="SJPG01000001">
    <property type="protein sequence ID" value="TWT61909.1"/>
    <property type="molecule type" value="Genomic_DNA"/>
</dbReference>
<gene>
    <name evidence="5" type="primary">hcnC</name>
    <name evidence="5" type="ORF">Pan54_26460</name>
</gene>
<dbReference type="GO" id="GO:0050660">
    <property type="term" value="F:flavin adenine dinucleotide binding"/>
    <property type="evidence" value="ECO:0007669"/>
    <property type="project" value="InterPro"/>
</dbReference>
<sequence length="373" mass="41521">MITSDVLIIGGGAIGLTTAFELSRRGHSVAVLDRQAIGCESSWAGAGMIPPGEIHLENSSYRLFAQLSSGLWAGFAESLQEYSKIDIEYRTCGALVLPAEQKSSTTQTEFELWQQQKIPVERLQRDELIAFHPKFRSPVDEAYFLPTQAQVRNPRYIRALKAACDQLGVQFYEHEQIREIKFHHGQVTDILTETEAYNASRVVIATGAWTSQFAQWFDVSIPVEPVRGQIALVKLPEVFPSIIERGKCYLVPRADGHILIGATEELVGFDRDCEAETVKRLLDFGAELIPAIRDLQVEKSWCGFRPVTPDHLPVIGFVPGYENLLVCSGHYRAGLSLSPASGLVMAQLICGDTTELSLEDFDPERFHLEITTN</sequence>
<protein>
    <submittedName>
        <fullName evidence="5">Hydrogen cyanide synthase subunit HcnC</fullName>
        <ecNumber evidence="5">1.4.99.5</ecNumber>
    </submittedName>
</protein>
<dbReference type="InterPro" id="IPR036188">
    <property type="entry name" value="FAD/NAD-bd_sf"/>
</dbReference>
<dbReference type="RefSeq" id="WP_146503839.1">
    <property type="nucleotide sequence ID" value="NZ_SJPG01000001.1"/>
</dbReference>
<dbReference type="InterPro" id="IPR012727">
    <property type="entry name" value="Gly_oxidase_ThiO"/>
</dbReference>
<dbReference type="GO" id="GO:0009228">
    <property type="term" value="P:thiamine biosynthetic process"/>
    <property type="evidence" value="ECO:0007669"/>
    <property type="project" value="UniProtKB-KW"/>
</dbReference>
<keyword evidence="2" id="KW-0784">Thiamine biosynthesis</keyword>
<dbReference type="EC" id="1.4.99.5" evidence="5"/>
<evidence type="ECO:0000256" key="1">
    <source>
        <dbReference type="ARBA" id="ARBA00004948"/>
    </source>
</evidence>
<keyword evidence="6" id="KW-1185">Reference proteome</keyword>
<dbReference type="NCBIfam" id="TIGR02352">
    <property type="entry name" value="thiamin_ThiO"/>
    <property type="match status" value="1"/>
</dbReference>
<dbReference type="AlphaFoldDB" id="A0A5C5XGT2"/>
<dbReference type="Proteomes" id="UP000316095">
    <property type="component" value="Unassembled WGS sequence"/>
</dbReference>
<comment type="pathway">
    <text evidence="1">Cofactor biosynthesis; thiamine diphosphate biosynthesis.</text>
</comment>
<dbReference type="InterPro" id="IPR006076">
    <property type="entry name" value="FAD-dep_OxRdtase"/>
</dbReference>
<comment type="caution">
    <text evidence="5">The sequence shown here is derived from an EMBL/GenBank/DDBJ whole genome shotgun (WGS) entry which is preliminary data.</text>
</comment>